<gene>
    <name evidence="2" type="ORF">HMPREF9733_02657</name>
</gene>
<feature type="region of interest" description="Disordered" evidence="1">
    <location>
        <begin position="127"/>
        <end position="189"/>
    </location>
</feature>
<dbReference type="HOGENOM" id="CLU_1433895_0_0_12"/>
<dbReference type="RefSeq" id="WP_010697656.1">
    <property type="nucleotide sequence ID" value="NZ_KB442455.1"/>
</dbReference>
<dbReference type="AlphaFoldDB" id="M2B3V7"/>
<dbReference type="Pfam" id="PF05037">
    <property type="entry name" value="DUF669"/>
    <property type="match status" value="1"/>
</dbReference>
<feature type="compositionally biased region" description="Polar residues" evidence="1">
    <location>
        <begin position="127"/>
        <end position="155"/>
    </location>
</feature>
<feature type="compositionally biased region" description="Low complexity" evidence="1">
    <location>
        <begin position="161"/>
        <end position="172"/>
    </location>
</feature>
<sequence>MTFGEHFRIDENYGGSNFKAGEWDCTIVKAEEKTSQSGNEMVVLDFDIPEQGQLKYYLVDDKSSEEAWIRTNQNITRFFDCFNIQRGNFKISSWIGVRGKISIDKGEPTPSGKQYFEVKRLIVENNKQSQNNQGYGRQNTPPQNGYGNRPVQNAESAYVPQNQRGQQNNRQGSPYNPPPVNNGLDNIPF</sequence>
<dbReference type="Proteomes" id="UP000016183">
    <property type="component" value="Unassembled WGS sequence"/>
</dbReference>
<proteinExistence type="predicted"/>
<evidence type="ECO:0000313" key="3">
    <source>
        <dbReference type="Proteomes" id="UP000016183"/>
    </source>
</evidence>
<dbReference type="InterPro" id="IPR007731">
    <property type="entry name" value="DUF669"/>
</dbReference>
<evidence type="ECO:0008006" key="4">
    <source>
        <dbReference type="Google" id="ProtNLM"/>
    </source>
</evidence>
<comment type="caution">
    <text evidence="2">The sequence shown here is derived from an EMBL/GenBank/DDBJ whole genome shotgun (WGS) entry which is preliminary data.</text>
</comment>
<protein>
    <recommendedName>
        <fullName evidence="4">DUF669 domain-containing protein</fullName>
    </recommendedName>
</protein>
<evidence type="ECO:0000256" key="1">
    <source>
        <dbReference type="SAM" id="MobiDB-lite"/>
    </source>
</evidence>
<dbReference type="PATRIC" id="fig|999437.3.peg.2737"/>
<name>M2B3V7_TREDN</name>
<reference evidence="2 3" key="1">
    <citation type="submission" date="2012-01" db="EMBL/GenBank/DDBJ databases">
        <title>The Genome Sequence of Treponema denticola SP33.</title>
        <authorList>
            <consortium name="The Broad Institute Genome Sequencing Platform"/>
            <person name="Earl A."/>
            <person name="Ward D."/>
            <person name="Feldgarden M."/>
            <person name="Gevers D."/>
            <person name="Blanton J.M."/>
            <person name="Fenno C.J."/>
            <person name="Baranova O.V."/>
            <person name="Mathney J."/>
            <person name="Dewhirst F.E."/>
            <person name="Izard J."/>
            <person name="Young S.K."/>
            <person name="Zeng Q."/>
            <person name="Gargeya S."/>
            <person name="Fitzgerald M."/>
            <person name="Haas B."/>
            <person name="Abouelleil A."/>
            <person name="Alvarado L."/>
            <person name="Arachchi H.M."/>
            <person name="Berlin A."/>
            <person name="Chapman S.B."/>
            <person name="Gearin G."/>
            <person name="Goldberg J."/>
            <person name="Griggs A."/>
            <person name="Gujja S."/>
            <person name="Hansen M."/>
            <person name="Heiman D."/>
            <person name="Howarth C."/>
            <person name="Larimer J."/>
            <person name="Lui A."/>
            <person name="MacDonald P.J.P."/>
            <person name="McCowen C."/>
            <person name="Montmayeur A."/>
            <person name="Murphy C."/>
            <person name="Neiman D."/>
            <person name="Pearson M."/>
            <person name="Priest M."/>
            <person name="Roberts A."/>
            <person name="Saif S."/>
            <person name="Shea T."/>
            <person name="Sisk P."/>
            <person name="Stolte C."/>
            <person name="Sykes S."/>
            <person name="Wortman J."/>
            <person name="Nusbaum C."/>
            <person name="Birren B."/>
        </authorList>
    </citation>
    <scope>NUCLEOTIDE SEQUENCE [LARGE SCALE GENOMIC DNA]</scope>
    <source>
        <strain evidence="2 3">SP33</strain>
    </source>
</reference>
<evidence type="ECO:0000313" key="2">
    <source>
        <dbReference type="EMBL" id="EMB19557.1"/>
    </source>
</evidence>
<dbReference type="EMBL" id="AGDZ01000039">
    <property type="protein sequence ID" value="EMB19557.1"/>
    <property type="molecule type" value="Genomic_DNA"/>
</dbReference>
<dbReference type="OrthoDB" id="363318at2"/>
<organism evidence="2 3">
    <name type="scientific">Treponema denticola SP33</name>
    <dbReference type="NCBI Taxonomy" id="999437"/>
    <lineage>
        <taxon>Bacteria</taxon>
        <taxon>Pseudomonadati</taxon>
        <taxon>Spirochaetota</taxon>
        <taxon>Spirochaetia</taxon>
        <taxon>Spirochaetales</taxon>
        <taxon>Treponemataceae</taxon>
        <taxon>Treponema</taxon>
    </lineage>
</organism>
<accession>M2B3V7</accession>